<dbReference type="GO" id="GO:0009055">
    <property type="term" value="F:electron transfer activity"/>
    <property type="evidence" value="ECO:0007669"/>
    <property type="project" value="InterPro"/>
</dbReference>
<dbReference type="RefSeq" id="WP_245626975.1">
    <property type="nucleotide sequence ID" value="NZ_CP007142.1"/>
</dbReference>
<accession>A0A0C5VBN6</accession>
<dbReference type="KEGG" id="gsn:YC6258_04703"/>
<sequence>MLKKAGVKPAFFVVVMKEKIFPTVVCLLSLYGVANAAPSGGATTVSASGRQAFSLPAANLTPLQRLDFSVGNSFFRNPWVIAPSSTTARDGLGPLFNTNGCQNCHIKDGRGHPREAGEANAVSMLVRLSVTGTADPERLKREGVIPHPVYGGQLQDMAIPGIPAEAEIFIDYQDKAVRFADGGILLLRKPHLRLENFGYGVPGSNLLTSVRIAPQMIGLGLLEAIPEADILAEQQRQAKQGLVSGRANQVWDIARQQTVIGRFGWKAGQPTLMQQNSAAFSGDMGLTSHLFHQTDCTPAQQACLAAPDGGDQEVSDNILSKVEFYTAHLGVPARRNTSDPVVQQGEKLFAEMGCAWCHKPQQRTASIADASLANQVFYPYSDLLLHDMGEDLADHRPEFEASGSEWRTPPLWGLGLVDEVAGGKAFFLHDGRARSIEEAILWHGGEAQTAQNNYLKADRDSRQSLLKFLESL</sequence>
<gene>
    <name evidence="2" type="ORF">YC6258_04703</name>
</gene>
<dbReference type="GO" id="GO:0020037">
    <property type="term" value="F:heme binding"/>
    <property type="evidence" value="ECO:0007669"/>
    <property type="project" value="InterPro"/>
</dbReference>
<dbReference type="InterPro" id="IPR036909">
    <property type="entry name" value="Cyt_c-like_dom_sf"/>
</dbReference>
<dbReference type="PANTHER" id="PTHR30600:SF4">
    <property type="entry name" value="CYTOCHROME C DOMAIN-CONTAINING PROTEIN"/>
    <property type="match status" value="1"/>
</dbReference>
<feature type="signal peptide" evidence="1">
    <location>
        <begin position="1"/>
        <end position="36"/>
    </location>
</feature>
<keyword evidence="1" id="KW-0732">Signal</keyword>
<evidence type="ECO:0000256" key="1">
    <source>
        <dbReference type="SAM" id="SignalP"/>
    </source>
</evidence>
<dbReference type="STRING" id="1445510.YC6258_04703"/>
<dbReference type="Gene3D" id="1.10.760.10">
    <property type="entry name" value="Cytochrome c-like domain"/>
    <property type="match status" value="1"/>
</dbReference>
<keyword evidence="3" id="KW-1185">Reference proteome</keyword>
<dbReference type="Pfam" id="PF06537">
    <property type="entry name" value="DHOR"/>
    <property type="match status" value="1"/>
</dbReference>
<feature type="chain" id="PRO_5002183270" evidence="1">
    <location>
        <begin position="37"/>
        <end position="472"/>
    </location>
</feature>
<dbReference type="InterPro" id="IPR051395">
    <property type="entry name" value="Cytochrome_c_Peroxidase/MauG"/>
</dbReference>
<dbReference type="PIRSF" id="PIRSF028099">
    <property type="entry name" value="DUF1111"/>
    <property type="match status" value="1"/>
</dbReference>
<dbReference type="HOGENOM" id="CLU_033900_1_0_6"/>
<proteinExistence type="predicted"/>
<dbReference type="InterPro" id="IPR010538">
    <property type="entry name" value="DHOR"/>
</dbReference>
<protein>
    <submittedName>
        <fullName evidence="2">Putative thiol oxidoreductase</fullName>
    </submittedName>
</protein>
<reference evidence="2 3" key="1">
    <citation type="submission" date="2014-01" db="EMBL/GenBank/DDBJ databases">
        <title>Full genme sequencing of cellulolytic bacterium Gynuella sunshinyii YC6258T gen. nov., sp. nov.</title>
        <authorList>
            <person name="Khan H."/>
            <person name="Chung E.J."/>
            <person name="Chung Y.R."/>
        </authorList>
    </citation>
    <scope>NUCLEOTIDE SEQUENCE [LARGE SCALE GENOMIC DNA]</scope>
    <source>
        <strain evidence="2 3">YC6258</strain>
    </source>
</reference>
<dbReference type="GO" id="GO:0004130">
    <property type="term" value="F:cytochrome-c peroxidase activity"/>
    <property type="evidence" value="ECO:0007669"/>
    <property type="project" value="TreeGrafter"/>
</dbReference>
<dbReference type="EMBL" id="CP007142">
    <property type="protein sequence ID" value="AJQ96735.1"/>
    <property type="molecule type" value="Genomic_DNA"/>
</dbReference>
<dbReference type="Proteomes" id="UP000032266">
    <property type="component" value="Chromosome"/>
</dbReference>
<evidence type="ECO:0000313" key="2">
    <source>
        <dbReference type="EMBL" id="AJQ96735.1"/>
    </source>
</evidence>
<dbReference type="PANTHER" id="PTHR30600">
    <property type="entry name" value="CYTOCHROME C PEROXIDASE-RELATED"/>
    <property type="match status" value="1"/>
</dbReference>
<organism evidence="2 3">
    <name type="scientific">Gynuella sunshinyii YC6258</name>
    <dbReference type="NCBI Taxonomy" id="1445510"/>
    <lineage>
        <taxon>Bacteria</taxon>
        <taxon>Pseudomonadati</taxon>
        <taxon>Pseudomonadota</taxon>
        <taxon>Gammaproteobacteria</taxon>
        <taxon>Oceanospirillales</taxon>
        <taxon>Saccharospirillaceae</taxon>
        <taxon>Gynuella</taxon>
    </lineage>
</organism>
<dbReference type="SUPFAM" id="SSF46626">
    <property type="entry name" value="Cytochrome c"/>
    <property type="match status" value="1"/>
</dbReference>
<evidence type="ECO:0000313" key="3">
    <source>
        <dbReference type="Proteomes" id="UP000032266"/>
    </source>
</evidence>
<dbReference type="AlphaFoldDB" id="A0A0C5VBN6"/>
<dbReference type="PATRIC" id="fig|1445510.3.peg.4666"/>
<name>A0A0C5VBN6_9GAMM</name>